<dbReference type="SUPFAM" id="SSF144232">
    <property type="entry name" value="HIT/MYND zinc finger-like"/>
    <property type="match status" value="1"/>
</dbReference>
<evidence type="ECO:0000259" key="5">
    <source>
        <dbReference type="PROSITE" id="PS50865"/>
    </source>
</evidence>
<dbReference type="PROSITE" id="PS50865">
    <property type="entry name" value="ZF_MYND_2"/>
    <property type="match status" value="1"/>
</dbReference>
<protein>
    <recommendedName>
        <fullName evidence="5">MYND-type domain-containing protein</fullName>
    </recommendedName>
</protein>
<proteinExistence type="predicted"/>
<evidence type="ECO:0000256" key="1">
    <source>
        <dbReference type="ARBA" id="ARBA00022723"/>
    </source>
</evidence>
<dbReference type="GO" id="GO:0008270">
    <property type="term" value="F:zinc ion binding"/>
    <property type="evidence" value="ECO:0007669"/>
    <property type="project" value="UniProtKB-KW"/>
</dbReference>
<feature type="domain" description="MYND-type" evidence="5">
    <location>
        <begin position="5"/>
        <end position="41"/>
    </location>
</feature>
<dbReference type="Proteomes" id="UP000076798">
    <property type="component" value="Unassembled WGS sequence"/>
</dbReference>
<keyword evidence="1" id="KW-0479">Metal-binding</keyword>
<dbReference type="PROSITE" id="PS01360">
    <property type="entry name" value="ZF_MYND_1"/>
    <property type="match status" value="1"/>
</dbReference>
<evidence type="ECO:0000256" key="2">
    <source>
        <dbReference type="ARBA" id="ARBA00022771"/>
    </source>
</evidence>
<organism evidence="6 7">
    <name type="scientific">Sistotremastrum suecicum HHB10207 ss-3</name>
    <dbReference type="NCBI Taxonomy" id="1314776"/>
    <lineage>
        <taxon>Eukaryota</taxon>
        <taxon>Fungi</taxon>
        <taxon>Dikarya</taxon>
        <taxon>Basidiomycota</taxon>
        <taxon>Agaricomycotina</taxon>
        <taxon>Agaricomycetes</taxon>
        <taxon>Sistotremastrales</taxon>
        <taxon>Sistotremastraceae</taxon>
        <taxon>Sistotremastrum</taxon>
    </lineage>
</organism>
<name>A0A166BG54_9AGAM</name>
<dbReference type="InterPro" id="IPR002893">
    <property type="entry name" value="Znf_MYND"/>
</dbReference>
<reference evidence="6 7" key="1">
    <citation type="journal article" date="2016" name="Mol. Biol. Evol.">
        <title>Comparative Genomics of Early-Diverging Mushroom-Forming Fungi Provides Insights into the Origins of Lignocellulose Decay Capabilities.</title>
        <authorList>
            <person name="Nagy L.G."/>
            <person name="Riley R."/>
            <person name="Tritt A."/>
            <person name="Adam C."/>
            <person name="Daum C."/>
            <person name="Floudas D."/>
            <person name="Sun H."/>
            <person name="Yadav J.S."/>
            <person name="Pangilinan J."/>
            <person name="Larsson K.H."/>
            <person name="Matsuura K."/>
            <person name="Barry K."/>
            <person name="Labutti K."/>
            <person name="Kuo R."/>
            <person name="Ohm R.A."/>
            <person name="Bhattacharya S.S."/>
            <person name="Shirouzu T."/>
            <person name="Yoshinaga Y."/>
            <person name="Martin F.M."/>
            <person name="Grigoriev I.V."/>
            <person name="Hibbett D.S."/>
        </authorList>
    </citation>
    <scope>NUCLEOTIDE SEQUENCE [LARGE SCALE GENOMIC DNA]</scope>
    <source>
        <strain evidence="6 7">HHB10207 ss-3</strain>
    </source>
</reference>
<sequence>MTRSCAVCGTPTKKTCTGCSRQAYCSHQCQSRDWICHILDCDTPGREVTPADRLAAAIVQGREDWAHMDALQFDYGFAKVPARAEVAILRCIYEDIFIHIGVRPYTVHKWQVRGRLHEELVETYRKAGRDHGPAFLWLCKNPQVFDAENRELAPGVTELGDALKLCLWRTLGRPATDTLKDINKEIEGSTVDEHFCYEAYLTMLAVKCWDGNTPPTLISFPDVWLKLGFCVFPDEYALPAQNLYDALMASCTFEEFHEAYSSSSLVALMDRKGLSAARRRMPDDFAVVLSQSPHYISPVWHLKAWVICQDQMPEAAVLVPYGFANCRDRSELKHLMSFYCKLFKEQLISPSRLHTAAENDDIFDYIVKTTKLKIGKPERHFLERVLRTHNRYIFPKNASSETQWLCLFAVISAFVRDHFFPED</sequence>
<evidence type="ECO:0000256" key="4">
    <source>
        <dbReference type="PROSITE-ProRule" id="PRU00134"/>
    </source>
</evidence>
<dbReference type="Pfam" id="PF01753">
    <property type="entry name" value="zf-MYND"/>
    <property type="match status" value="1"/>
</dbReference>
<keyword evidence="7" id="KW-1185">Reference proteome</keyword>
<evidence type="ECO:0000313" key="7">
    <source>
        <dbReference type="Proteomes" id="UP000076798"/>
    </source>
</evidence>
<evidence type="ECO:0000256" key="3">
    <source>
        <dbReference type="ARBA" id="ARBA00022833"/>
    </source>
</evidence>
<accession>A0A166BG54</accession>
<dbReference type="AlphaFoldDB" id="A0A166BG54"/>
<dbReference type="Gene3D" id="6.10.140.2220">
    <property type="match status" value="1"/>
</dbReference>
<gene>
    <name evidence="6" type="ORF">SISSUDRAFT_1050024</name>
</gene>
<keyword evidence="3" id="KW-0862">Zinc</keyword>
<dbReference type="OrthoDB" id="4851849at2759"/>
<dbReference type="EMBL" id="KV428110">
    <property type="protein sequence ID" value="KZT36337.1"/>
    <property type="molecule type" value="Genomic_DNA"/>
</dbReference>
<evidence type="ECO:0000313" key="6">
    <source>
        <dbReference type="EMBL" id="KZT36337.1"/>
    </source>
</evidence>
<keyword evidence="2 4" id="KW-0863">Zinc-finger</keyword>